<dbReference type="EMBL" id="JAHOPB010000002">
    <property type="protein sequence ID" value="MBU8876523.1"/>
    <property type="molecule type" value="Genomic_DNA"/>
</dbReference>
<keyword evidence="1" id="KW-0812">Transmembrane</keyword>
<proteinExistence type="predicted"/>
<feature type="transmembrane region" description="Helical" evidence="1">
    <location>
        <begin position="45"/>
        <end position="67"/>
    </location>
</feature>
<feature type="transmembrane region" description="Helical" evidence="1">
    <location>
        <begin position="21"/>
        <end position="39"/>
    </location>
</feature>
<protein>
    <submittedName>
        <fullName evidence="2">Uncharacterized protein</fullName>
    </submittedName>
</protein>
<gene>
    <name evidence="2" type="ORF">KQ910_22310</name>
</gene>
<organism evidence="2 3">
    <name type="scientific">Reyranella humidisoli</name>
    <dbReference type="NCBI Taxonomy" id="2849149"/>
    <lineage>
        <taxon>Bacteria</taxon>
        <taxon>Pseudomonadati</taxon>
        <taxon>Pseudomonadota</taxon>
        <taxon>Alphaproteobacteria</taxon>
        <taxon>Hyphomicrobiales</taxon>
        <taxon>Reyranellaceae</taxon>
        <taxon>Reyranella</taxon>
    </lineage>
</organism>
<keyword evidence="1" id="KW-0472">Membrane</keyword>
<keyword evidence="3" id="KW-1185">Reference proteome</keyword>
<evidence type="ECO:0000313" key="2">
    <source>
        <dbReference type="EMBL" id="MBU8876523.1"/>
    </source>
</evidence>
<dbReference type="RefSeq" id="WP_216965375.1">
    <property type="nucleotide sequence ID" value="NZ_JAHOPB010000002.1"/>
</dbReference>
<comment type="caution">
    <text evidence="2">The sequence shown here is derived from an EMBL/GenBank/DDBJ whole genome shotgun (WGS) entry which is preliminary data.</text>
</comment>
<name>A0ABS6IQ98_9HYPH</name>
<evidence type="ECO:0000313" key="3">
    <source>
        <dbReference type="Proteomes" id="UP000727907"/>
    </source>
</evidence>
<sequence length="86" mass="9800">MEQINELLTRANLGTWDSWSMQYRVLAVVIGLLLAYWALQVLLPVVLRVLRPFIFLAIILAAVWALFPTEVCSVEMLSKIPKICAR</sequence>
<keyword evidence="1" id="KW-1133">Transmembrane helix</keyword>
<dbReference type="Proteomes" id="UP000727907">
    <property type="component" value="Unassembled WGS sequence"/>
</dbReference>
<accession>A0ABS6IQ98</accession>
<evidence type="ECO:0000256" key="1">
    <source>
        <dbReference type="SAM" id="Phobius"/>
    </source>
</evidence>
<reference evidence="2 3" key="1">
    <citation type="submission" date="2021-06" db="EMBL/GenBank/DDBJ databases">
        <authorList>
            <person name="Lee D.H."/>
        </authorList>
    </citation>
    <scope>NUCLEOTIDE SEQUENCE [LARGE SCALE GENOMIC DNA]</scope>
    <source>
        <strain evidence="2 3">MMS21-HV4-11</strain>
    </source>
</reference>